<reference evidence="2" key="1">
    <citation type="journal article" date="2016" name="Nat. Biotechnol.">
        <title>Sequencing wild and cultivated cassava and related species reveals extensive interspecific hybridization and genetic diversity.</title>
        <authorList>
            <person name="Bredeson J.V."/>
            <person name="Lyons J.B."/>
            <person name="Prochnik S.E."/>
            <person name="Wu G.A."/>
            <person name="Ha C.M."/>
            <person name="Edsinger-Gonzales E."/>
            <person name="Grimwood J."/>
            <person name="Schmutz J."/>
            <person name="Rabbi I.Y."/>
            <person name="Egesi C."/>
            <person name="Nauluvula P."/>
            <person name="Lebot V."/>
            <person name="Ndunguru J."/>
            <person name="Mkamilo G."/>
            <person name="Bart R.S."/>
            <person name="Setter T.L."/>
            <person name="Gleadow R.M."/>
            <person name="Kulakow P."/>
            <person name="Ferguson M.E."/>
            <person name="Rounsley S."/>
            <person name="Rokhsar D.S."/>
        </authorList>
    </citation>
    <scope>NUCLEOTIDE SEQUENCE [LARGE SCALE GENOMIC DNA]</scope>
    <source>
        <strain evidence="2">cv. AM560-2</strain>
    </source>
</reference>
<organism evidence="1 2">
    <name type="scientific">Manihot esculenta</name>
    <name type="common">Cassava</name>
    <name type="synonym">Jatropha manihot</name>
    <dbReference type="NCBI Taxonomy" id="3983"/>
    <lineage>
        <taxon>Eukaryota</taxon>
        <taxon>Viridiplantae</taxon>
        <taxon>Streptophyta</taxon>
        <taxon>Embryophyta</taxon>
        <taxon>Tracheophyta</taxon>
        <taxon>Spermatophyta</taxon>
        <taxon>Magnoliopsida</taxon>
        <taxon>eudicotyledons</taxon>
        <taxon>Gunneridae</taxon>
        <taxon>Pentapetalae</taxon>
        <taxon>rosids</taxon>
        <taxon>fabids</taxon>
        <taxon>Malpighiales</taxon>
        <taxon>Euphorbiaceae</taxon>
        <taxon>Crotonoideae</taxon>
        <taxon>Manihoteae</taxon>
        <taxon>Manihot</taxon>
    </lineage>
</organism>
<evidence type="ECO:0000313" key="2">
    <source>
        <dbReference type="Proteomes" id="UP000091857"/>
    </source>
</evidence>
<sequence>MAEEGKVIACHKMKACKKQYKKEKRLIVVDFSASSKSPDLAELEKKMPNFKFLKVDVDELPSVARKWAVDAVPTFLLLKRGILLGKVVGRGAREQSR</sequence>
<name>A0ACB7GST8_MANES</name>
<comment type="caution">
    <text evidence="1">The sequence shown here is derived from an EMBL/GenBank/DDBJ whole genome shotgun (WGS) entry which is preliminary data.</text>
</comment>
<proteinExistence type="predicted"/>
<dbReference type="EMBL" id="CM004397">
    <property type="protein sequence ID" value="KAG8643438.1"/>
    <property type="molecule type" value="Genomic_DNA"/>
</dbReference>
<protein>
    <submittedName>
        <fullName evidence="1">Uncharacterized protein</fullName>
    </submittedName>
</protein>
<evidence type="ECO:0000313" key="1">
    <source>
        <dbReference type="EMBL" id="KAG8643438.1"/>
    </source>
</evidence>
<keyword evidence="2" id="KW-1185">Reference proteome</keyword>
<dbReference type="Proteomes" id="UP000091857">
    <property type="component" value="Chromosome 11"/>
</dbReference>
<gene>
    <name evidence="1" type="ORF">MANES_11G039700v8</name>
</gene>
<accession>A0ACB7GST8</accession>